<keyword evidence="5 8" id="KW-1133">Transmembrane helix</keyword>
<accession>A0A165XZI7</accession>
<feature type="transmembrane region" description="Helical" evidence="10">
    <location>
        <begin position="288"/>
        <end position="308"/>
    </location>
</feature>
<dbReference type="PANTHER" id="PTHR31942">
    <property type="entry name" value="MLO-LIKE PROTEIN 1"/>
    <property type="match status" value="1"/>
</dbReference>
<feature type="transmembrane region" description="Helical" evidence="10">
    <location>
        <begin position="61"/>
        <end position="81"/>
    </location>
</feature>
<gene>
    <name evidence="8" type="primary">MLO</name>
    <name evidence="11" type="ORF">DCAR_013934</name>
    <name evidence="12" type="ORF">DCAR_0417041</name>
</gene>
<dbReference type="Gramene" id="KZM98704">
    <property type="protein sequence ID" value="KZM98704"/>
    <property type="gene ID" value="DCAR_013934"/>
</dbReference>
<comment type="domain">
    <text evidence="8">The C-terminus contains a calmodulin-binding domain, which binds calmodulin in a calcium-dependent fashion.</text>
</comment>
<dbReference type="KEGG" id="dcr:108218046"/>
<feature type="region of interest" description="Disordered" evidence="9">
    <location>
        <begin position="485"/>
        <end position="528"/>
    </location>
</feature>
<name>A0A165XZI7_DAUCS</name>
<dbReference type="Pfam" id="PF03094">
    <property type="entry name" value="Mlo"/>
    <property type="match status" value="1"/>
</dbReference>
<feature type="transmembrane region" description="Helical" evidence="10">
    <location>
        <begin position="405"/>
        <end position="433"/>
    </location>
</feature>
<dbReference type="AlphaFoldDB" id="A0A165XZI7"/>
<evidence type="ECO:0000256" key="7">
    <source>
        <dbReference type="ARBA" id="ARBA00023265"/>
    </source>
</evidence>
<dbReference type="GO" id="GO:0006952">
    <property type="term" value="P:defense response"/>
    <property type="evidence" value="ECO:0007669"/>
    <property type="project" value="UniProtKB-KW"/>
</dbReference>
<sequence>MAASELDDRSLQEIPTWAVALVCAVFIIISISIEHGILSLAKLFHKRQKRAMTEALEKMKAELMILGFISLLLTVSTTYVVKICIPIKLGKTLLPCKHNHEKRGLYDDHVQNEGGDRRKLLSFEEAMMWRRGLAVGGEYEIHEDYCATKGRISLISYKGVHQLHMCIFVLVVFHVLYSIILMALGQAKMMKWKAWEAEATSLEYQVTVDPKRLRIARQTTFVKRHIGFSREPLIRWTVAFFRQFLGSISKADYMAIRSGFINAHFAPNSKFNFHKYIRRSMEDDYKKVLGISIPLWISALIFLILNVYDWHTLTWLSIVPLLILVMVGTKLELVIMDMAQQINDQAITVRGSPMVQPSDEFFWFHRPQWILILIHLTLFQNAFQMAFFLFTLFEFGNKPCFHEKLISVLLRVVLGVALHVLCSYITFPLYSLVTQMGSHMKESIFQEQTAKALKNWHKSAKENQKKLRKAAGPAAFVAASVCEESRQSESIPHTPVSSCESEHGDDQHWDLEASAHISQPAETTKVEL</sequence>
<evidence type="ECO:0000256" key="6">
    <source>
        <dbReference type="ARBA" id="ARBA00023136"/>
    </source>
</evidence>
<dbReference type="Proteomes" id="UP000077755">
    <property type="component" value="Chromosome 4"/>
</dbReference>
<comment type="similarity">
    <text evidence="2 8">Belongs to the MLO family.</text>
</comment>
<dbReference type="GO" id="GO:0016020">
    <property type="term" value="C:membrane"/>
    <property type="evidence" value="ECO:0007669"/>
    <property type="project" value="UniProtKB-SubCell"/>
</dbReference>
<organism evidence="11">
    <name type="scientific">Daucus carota subsp. sativus</name>
    <name type="common">Carrot</name>
    <dbReference type="NCBI Taxonomy" id="79200"/>
    <lineage>
        <taxon>Eukaryota</taxon>
        <taxon>Viridiplantae</taxon>
        <taxon>Streptophyta</taxon>
        <taxon>Embryophyta</taxon>
        <taxon>Tracheophyta</taxon>
        <taxon>Spermatophyta</taxon>
        <taxon>Magnoliopsida</taxon>
        <taxon>eudicotyledons</taxon>
        <taxon>Gunneridae</taxon>
        <taxon>Pentapetalae</taxon>
        <taxon>asterids</taxon>
        <taxon>campanulids</taxon>
        <taxon>Apiales</taxon>
        <taxon>Apiaceae</taxon>
        <taxon>Apioideae</taxon>
        <taxon>Scandiceae</taxon>
        <taxon>Daucinae</taxon>
        <taxon>Daucus</taxon>
        <taxon>Daucus sect. Daucus</taxon>
    </lineage>
</organism>
<keyword evidence="3 8" id="KW-0812">Transmembrane</keyword>
<evidence type="ECO:0000313" key="13">
    <source>
        <dbReference type="Proteomes" id="UP000077755"/>
    </source>
</evidence>
<keyword evidence="4 8" id="KW-0611">Plant defense</keyword>
<proteinExistence type="inferred from homology"/>
<evidence type="ECO:0000256" key="2">
    <source>
        <dbReference type="ARBA" id="ARBA00006574"/>
    </source>
</evidence>
<evidence type="ECO:0000256" key="8">
    <source>
        <dbReference type="RuleBase" id="RU280816"/>
    </source>
</evidence>
<dbReference type="OrthoDB" id="1388414at2759"/>
<keyword evidence="8" id="KW-0112">Calmodulin-binding</keyword>
<keyword evidence="13" id="KW-1185">Reference proteome</keyword>
<reference evidence="11" key="1">
    <citation type="journal article" date="2016" name="Nat. Genet.">
        <title>A high-quality carrot genome assembly provides new insights into carotenoid accumulation and asterid genome evolution.</title>
        <authorList>
            <person name="Iorizzo M."/>
            <person name="Ellison S."/>
            <person name="Senalik D."/>
            <person name="Zeng P."/>
            <person name="Satapoomin P."/>
            <person name="Huang J."/>
            <person name="Bowman M."/>
            <person name="Iovene M."/>
            <person name="Sanseverino W."/>
            <person name="Cavagnaro P."/>
            <person name="Yildiz M."/>
            <person name="Macko-Podgorni A."/>
            <person name="Moranska E."/>
            <person name="Grzebelus E."/>
            <person name="Grzebelus D."/>
            <person name="Ashrafi H."/>
            <person name="Zheng Z."/>
            <person name="Cheng S."/>
            <person name="Spooner D."/>
            <person name="Van Deynze A."/>
            <person name="Simon P."/>
        </authorList>
    </citation>
    <scope>NUCLEOTIDE SEQUENCE [LARGE SCALE GENOMIC DNA]</scope>
    <source>
        <tissue evidence="11">Leaf</tissue>
    </source>
</reference>
<dbReference type="OMA" id="HEDYCAT"/>
<evidence type="ECO:0000313" key="11">
    <source>
        <dbReference type="EMBL" id="KZM98704.1"/>
    </source>
</evidence>
<evidence type="ECO:0000256" key="4">
    <source>
        <dbReference type="ARBA" id="ARBA00022821"/>
    </source>
</evidence>
<evidence type="ECO:0000313" key="12">
    <source>
        <dbReference type="EMBL" id="WOG97700.1"/>
    </source>
</evidence>
<feature type="compositionally biased region" description="Basic and acidic residues" evidence="9">
    <location>
        <begin position="500"/>
        <end position="513"/>
    </location>
</feature>
<evidence type="ECO:0000256" key="1">
    <source>
        <dbReference type="ARBA" id="ARBA00004141"/>
    </source>
</evidence>
<dbReference type="PANTHER" id="PTHR31942:SF82">
    <property type="entry name" value="MLO PROTEIN HOMOLOG 1"/>
    <property type="match status" value="1"/>
</dbReference>
<feature type="transmembrane region" description="Helical" evidence="10">
    <location>
        <begin position="369"/>
        <end position="393"/>
    </location>
</feature>
<comment type="subcellular location">
    <subcellularLocation>
        <location evidence="1 8">Membrane</location>
        <topology evidence="1 8">Multi-pass membrane protein</topology>
    </subcellularLocation>
</comment>
<dbReference type="EMBL" id="CP093346">
    <property type="protein sequence ID" value="WOG97700.1"/>
    <property type="molecule type" value="Genomic_DNA"/>
</dbReference>
<dbReference type="GO" id="GO:0005516">
    <property type="term" value="F:calmodulin binding"/>
    <property type="evidence" value="ECO:0007669"/>
    <property type="project" value="UniProtKB-KW"/>
</dbReference>
<feature type="compositionally biased region" description="Polar residues" evidence="9">
    <location>
        <begin position="488"/>
        <end position="499"/>
    </location>
</feature>
<dbReference type="EMBL" id="LNRQ01000004">
    <property type="protein sequence ID" value="KZM98704.1"/>
    <property type="molecule type" value="Genomic_DNA"/>
</dbReference>
<comment type="function">
    <text evidence="8">May be involved in modulation of pathogen defense and leaf cell death.</text>
</comment>
<protein>
    <recommendedName>
        <fullName evidence="8">MLO-like protein</fullName>
    </recommendedName>
</protein>
<feature type="transmembrane region" description="Helical" evidence="10">
    <location>
        <begin position="162"/>
        <end position="184"/>
    </location>
</feature>
<keyword evidence="7 8" id="KW-0568">Pathogenesis-related protein</keyword>
<feature type="transmembrane region" description="Helical" evidence="10">
    <location>
        <begin position="17"/>
        <end position="40"/>
    </location>
</feature>
<evidence type="ECO:0000256" key="10">
    <source>
        <dbReference type="SAM" id="Phobius"/>
    </source>
</evidence>
<keyword evidence="6 8" id="KW-0472">Membrane</keyword>
<evidence type="ECO:0000256" key="5">
    <source>
        <dbReference type="ARBA" id="ARBA00022989"/>
    </source>
</evidence>
<dbReference type="InterPro" id="IPR004326">
    <property type="entry name" value="Mlo"/>
</dbReference>
<reference evidence="12" key="2">
    <citation type="submission" date="2022-03" db="EMBL/GenBank/DDBJ databases">
        <title>Draft title - Genomic analysis of global carrot germplasm unveils the trajectory of domestication and the origin of high carotenoid orange carrot.</title>
        <authorList>
            <person name="Iorizzo M."/>
            <person name="Ellison S."/>
            <person name="Senalik D."/>
            <person name="Macko-Podgorni A."/>
            <person name="Grzebelus D."/>
            <person name="Bostan H."/>
            <person name="Rolling W."/>
            <person name="Curaba J."/>
            <person name="Simon P."/>
        </authorList>
    </citation>
    <scope>NUCLEOTIDE SEQUENCE</scope>
    <source>
        <tissue evidence="12">Leaf</tissue>
    </source>
</reference>
<evidence type="ECO:0000256" key="9">
    <source>
        <dbReference type="SAM" id="MobiDB-lite"/>
    </source>
</evidence>
<evidence type="ECO:0000256" key="3">
    <source>
        <dbReference type="ARBA" id="ARBA00022692"/>
    </source>
</evidence>
<feature type="transmembrane region" description="Helical" evidence="10">
    <location>
        <begin position="314"/>
        <end position="335"/>
    </location>
</feature>